<gene>
    <name evidence="3" type="ORF">HOP12_05630</name>
</gene>
<sequence length="352" mass="39833">MLRAATRLVSGGLVLATLVIGPSLARAEHRLGVEVWTDRGADGVYRPGDRMEVRARLTDDAYLLVYEIDSEGLVRVLYPDRGSSGLAEGRTTLRLPSERSEMDLVVEQAVGEGFIVAIASEEPFDRLPWYLQPYDEAAEAIGYEGEVDPEEGVTEDGRIVGDPFVAMERIRRRVIDRDSDTESFSTSYSTYYVHTKVRYPRYICNDCHRPGTWSWWDGFDPYYTSCSVFNVRVNWGWHWGPAYWNGFVPYYVYSYRADCPPHYRPSAGITYSAWQGWNKWNGLWGRKLQRYKSAPPANYVPPTRYAESRGGRNPEGKLPPGFVAPNPSGSRGARAFTPGDRGTNPADRDGLW</sequence>
<evidence type="ECO:0000313" key="4">
    <source>
        <dbReference type="Proteomes" id="UP000580839"/>
    </source>
</evidence>
<proteinExistence type="predicted"/>
<feature type="region of interest" description="Disordered" evidence="1">
    <location>
        <begin position="302"/>
        <end position="352"/>
    </location>
</feature>
<accession>A0A849SGI2</accession>
<dbReference type="Pfam" id="PF14326">
    <property type="entry name" value="DUF4384"/>
    <property type="match status" value="1"/>
</dbReference>
<dbReference type="Proteomes" id="UP000580839">
    <property type="component" value="Unassembled WGS sequence"/>
</dbReference>
<evidence type="ECO:0000256" key="1">
    <source>
        <dbReference type="SAM" id="MobiDB-lite"/>
    </source>
</evidence>
<reference evidence="3 4" key="1">
    <citation type="submission" date="2020-04" db="EMBL/GenBank/DDBJ databases">
        <title>Metagenomic profiling of ammonia- and methane-oxidizing microorganisms in a Dutch drinking water treatment plant.</title>
        <authorList>
            <person name="Poghosyan L."/>
            <person name="Leucker S."/>
        </authorList>
    </citation>
    <scope>NUCLEOTIDE SEQUENCE [LARGE SCALE GENOMIC DNA]</scope>
    <source>
        <strain evidence="3">S-RSF-IL-03</strain>
    </source>
</reference>
<feature type="domain" description="DUF4384" evidence="2">
    <location>
        <begin position="44"/>
        <end position="123"/>
    </location>
</feature>
<dbReference type="InterPro" id="IPR025493">
    <property type="entry name" value="DUF4384"/>
</dbReference>
<name>A0A849SGI2_UNCEI</name>
<evidence type="ECO:0000259" key="2">
    <source>
        <dbReference type="Pfam" id="PF14326"/>
    </source>
</evidence>
<organism evidence="3 4">
    <name type="scientific">Eiseniibacteriota bacterium</name>
    <dbReference type="NCBI Taxonomy" id="2212470"/>
    <lineage>
        <taxon>Bacteria</taxon>
        <taxon>Candidatus Eiseniibacteriota</taxon>
    </lineage>
</organism>
<comment type="caution">
    <text evidence="3">The sequence shown here is derived from an EMBL/GenBank/DDBJ whole genome shotgun (WGS) entry which is preliminary data.</text>
</comment>
<feature type="non-terminal residue" evidence="3">
    <location>
        <position position="352"/>
    </location>
</feature>
<dbReference type="EMBL" id="JABFRW010000060">
    <property type="protein sequence ID" value="NOT33636.1"/>
    <property type="molecule type" value="Genomic_DNA"/>
</dbReference>
<protein>
    <submittedName>
        <fullName evidence="3">DUF4384 domain-containing protein</fullName>
    </submittedName>
</protein>
<feature type="compositionally biased region" description="Basic and acidic residues" evidence="1">
    <location>
        <begin position="306"/>
        <end position="315"/>
    </location>
</feature>
<evidence type="ECO:0000313" key="3">
    <source>
        <dbReference type="EMBL" id="NOT33636.1"/>
    </source>
</evidence>
<dbReference type="AlphaFoldDB" id="A0A849SGI2"/>